<proteinExistence type="predicted"/>
<protein>
    <recommendedName>
        <fullName evidence="1">Peptidase U32 collagenase domain-containing protein</fullName>
    </recommendedName>
</protein>
<dbReference type="PANTHER" id="PTHR30217">
    <property type="entry name" value="PEPTIDASE U32 FAMILY"/>
    <property type="match status" value="1"/>
</dbReference>
<evidence type="ECO:0000313" key="2">
    <source>
        <dbReference type="EMBL" id="KGN97527.1"/>
    </source>
</evidence>
<dbReference type="InterPro" id="IPR020988">
    <property type="entry name" value="Pept_U32_collagenase"/>
</dbReference>
<comment type="caution">
    <text evidence="2">The sequence shown here is derived from an EMBL/GenBank/DDBJ whole genome shotgun (WGS) entry which is preliminary data.</text>
</comment>
<organism evidence="2 3">
    <name type="scientific">Porphyromonas gingivicanis</name>
    <dbReference type="NCBI Taxonomy" id="266762"/>
    <lineage>
        <taxon>Bacteria</taxon>
        <taxon>Pseudomonadati</taxon>
        <taxon>Bacteroidota</taxon>
        <taxon>Bacteroidia</taxon>
        <taxon>Bacteroidales</taxon>
        <taxon>Porphyromonadaceae</taxon>
        <taxon>Porphyromonas</taxon>
    </lineage>
</organism>
<sequence>MNQQPKDLELLAPAGNLECGLSALSAGADAIYIGAPKFGARAAAGVSLEDIEKLVTQAHFFGAKVYVALNTILYDHELAEVEHLIKALYLIGVDALIIQDMGILALDIPPIALHASTQCHNNSIQQLQLLQAVGFEQAVLARELSVEETAIIAQSVPQLRLETFVHGALCVSYSGHCYISQALAKRSANRGNCAQYCRLPYTLIDSKGKVLAQNSHLLSLKDLNRSSILEQLVEAGAVSFKIEGRLKSSSYVRNTTAYYSQLLNQIIAKSPHLYRRASQGETTLRFIPDPQKSFSRGATSYQLSKGAFKELIIRPESPKSEGEPIGQVAQIKGDIIFLQNEHTLSNGDGLAFYTKDGKMEGSRVNKVLSPTSFIVDNPQNLYLGIRLYRNYSIVFEKLLQQSDSSLRERSVNLFFQTLRWGLSLEIRDCAIPSIYSKITLPHLLEEAQKPCESRVKEALSKLGGTGLKALSIRVDCSGKFIPLSLVSELKREAIESFKQILSIRHRAKVLHRPPIANGRPFAQKETSYLNNIANQKAEAVYRIWGVENPTPAFELFPINKVPLMICRHCIRRHLGYCTQSEKKAPFEEPLFLMHGEERIRLQFDCKNCQMLLYATSFPKEG</sequence>
<accession>A0A0A2G4Y5</accession>
<dbReference type="InterPro" id="IPR051454">
    <property type="entry name" value="RNA/ubiquinone_mod_enzymes"/>
</dbReference>
<dbReference type="eggNOG" id="COG0826">
    <property type="taxonomic scope" value="Bacteria"/>
</dbReference>
<evidence type="ECO:0000313" key="3">
    <source>
        <dbReference type="Proteomes" id="UP000030134"/>
    </source>
</evidence>
<dbReference type="PROSITE" id="PS01276">
    <property type="entry name" value="PEPTIDASE_U32"/>
    <property type="match status" value="1"/>
</dbReference>
<dbReference type="PANTHER" id="PTHR30217:SF10">
    <property type="entry name" value="23S RRNA 5-HYDROXYCYTIDINE C2501 SYNTHASE"/>
    <property type="match status" value="1"/>
</dbReference>
<dbReference type="Proteomes" id="UP000030134">
    <property type="component" value="Unassembled WGS sequence"/>
</dbReference>
<dbReference type="STRING" id="266762.HQ36_06445"/>
<reference evidence="2 3" key="1">
    <citation type="submission" date="2014-08" db="EMBL/GenBank/DDBJ databases">
        <title>Porphyromonas gingivicanis strain:COT-022_OH1391 Genome sequencing.</title>
        <authorList>
            <person name="Wallis C."/>
            <person name="Deusch O."/>
            <person name="O'Flynn C."/>
            <person name="Davis I."/>
            <person name="Jospin G."/>
            <person name="Darling A.E."/>
            <person name="Coil D.A."/>
            <person name="Alexiev A."/>
            <person name="Horsfall A."/>
            <person name="Kirkwood N."/>
            <person name="Harris S."/>
            <person name="Eisen J.A."/>
        </authorList>
    </citation>
    <scope>NUCLEOTIDE SEQUENCE [LARGE SCALE GENOMIC DNA]</scope>
    <source>
        <strain evidence="3">COT-022 OH1391</strain>
    </source>
</reference>
<dbReference type="InterPro" id="IPR001539">
    <property type="entry name" value="Peptidase_U32"/>
</dbReference>
<dbReference type="EMBL" id="JQZW01000012">
    <property type="protein sequence ID" value="KGN97527.1"/>
    <property type="molecule type" value="Genomic_DNA"/>
</dbReference>
<dbReference type="AlphaFoldDB" id="A0A0A2G4Y5"/>
<gene>
    <name evidence="2" type="ORF">HQ36_06445</name>
</gene>
<dbReference type="Pfam" id="PF01136">
    <property type="entry name" value="Peptidase_U32"/>
    <property type="match status" value="1"/>
</dbReference>
<keyword evidence="3" id="KW-1185">Reference proteome</keyword>
<dbReference type="Pfam" id="PF12392">
    <property type="entry name" value="DUF3656"/>
    <property type="match status" value="1"/>
</dbReference>
<name>A0A0A2G4Y5_9PORP</name>
<feature type="domain" description="Peptidase U32 collagenase" evidence="1">
    <location>
        <begin position="387"/>
        <end position="499"/>
    </location>
</feature>
<evidence type="ECO:0000259" key="1">
    <source>
        <dbReference type="Pfam" id="PF12392"/>
    </source>
</evidence>